<evidence type="ECO:0000256" key="2">
    <source>
        <dbReference type="SAM" id="MobiDB-lite"/>
    </source>
</evidence>
<feature type="domain" description="Methylmalonyl-CoA mutase alpha/beta chain catalytic" evidence="3">
    <location>
        <begin position="124"/>
        <end position="448"/>
    </location>
</feature>
<dbReference type="Gene3D" id="3.40.50.280">
    <property type="entry name" value="Cobalamin-binding domain"/>
    <property type="match status" value="1"/>
</dbReference>
<dbReference type="EMBL" id="BONW01000038">
    <property type="protein sequence ID" value="GIG91444.1"/>
    <property type="molecule type" value="Genomic_DNA"/>
</dbReference>
<organism evidence="4 5">
    <name type="scientific">Plantactinospora endophytica</name>
    <dbReference type="NCBI Taxonomy" id="673535"/>
    <lineage>
        <taxon>Bacteria</taxon>
        <taxon>Bacillati</taxon>
        <taxon>Actinomycetota</taxon>
        <taxon>Actinomycetes</taxon>
        <taxon>Micromonosporales</taxon>
        <taxon>Micromonosporaceae</taxon>
        <taxon>Plantactinospora</taxon>
    </lineage>
</organism>
<accession>A0ABQ4E9Y4</accession>
<gene>
    <name evidence="4" type="ORF">Pen02_63800</name>
</gene>
<dbReference type="PANTHER" id="PTHR48101:SF4">
    <property type="entry name" value="METHYLMALONYL-COA MUTASE, MITOCHONDRIAL"/>
    <property type="match status" value="1"/>
</dbReference>
<evidence type="ECO:0000256" key="1">
    <source>
        <dbReference type="ARBA" id="ARBA00011870"/>
    </source>
</evidence>
<feature type="region of interest" description="Disordered" evidence="2">
    <location>
        <begin position="435"/>
        <end position="463"/>
    </location>
</feature>
<keyword evidence="5" id="KW-1185">Reference proteome</keyword>
<dbReference type="Pfam" id="PF01642">
    <property type="entry name" value="MM_CoA_mutase"/>
    <property type="match status" value="1"/>
</dbReference>
<dbReference type="Proteomes" id="UP000646749">
    <property type="component" value="Unassembled WGS sequence"/>
</dbReference>
<reference evidence="4 5" key="1">
    <citation type="submission" date="2021-01" db="EMBL/GenBank/DDBJ databases">
        <title>Whole genome shotgun sequence of Plantactinospora endophytica NBRC 110450.</title>
        <authorList>
            <person name="Komaki H."/>
            <person name="Tamura T."/>
        </authorList>
    </citation>
    <scope>NUCLEOTIDE SEQUENCE [LARGE SCALE GENOMIC DNA]</scope>
    <source>
        <strain evidence="4 5">NBRC 110450</strain>
    </source>
</reference>
<sequence>MTASTAEQWRGLALAALRRSGDADENTPPEVVADLLATSTYDGLRLAALHTPGSGTPPRGLPGQPPYVRGARASGGLVAGWDVRQRHCEAEPAEVRAAVLDDLANGATSVWLTIGREPLPVDALPAALDGVHLDTTGVVLDPGEHVVAAAGAWFDLLAARGVEPARAVGNLGADPLGWRARTGDATALAGAVRDAASLATRCVTEGAGFRAITVDATVYHEAGGSDAEELGCAAAAGVGYLRVLTDAGLSVPAALGQLEFRYAATAAQFATIVKLRAARRIWARIAEMCGAPGAGAQRQHAVTSAAMMTARDPWVNLLRTTVAAFAAGIGGADALTVLPFDHALGRPDAFSRRLARNTQALLIDEAQVARVLDPAGGSWYVERYTEDLAQAAWQWFTDIEKAGGLAAALDSGLVADRLERTWRRRESAIAHRRDPITGVSEFPDLDEESPPRRPGATPVGGGLPRRRYAAAYERLRDRSDAHRDTTGRRPTVLLATLGSPAEYGPTVTFATNLFAAGGIAVTTAPADPPEALAEALAVGGSPVACVCGPDRAYPEEAEYVVKSLRAAGARRVWLAGRDEHSGADDCLHARCDAVAVLTSTLADLGVPD</sequence>
<dbReference type="PANTHER" id="PTHR48101">
    <property type="entry name" value="METHYLMALONYL-COA MUTASE, MITOCHONDRIAL-RELATED"/>
    <property type="match status" value="1"/>
</dbReference>
<proteinExistence type="predicted"/>
<comment type="subunit">
    <text evidence="1">Heterodimer of an alpha and a beta chain.</text>
</comment>
<name>A0ABQ4E9Y4_9ACTN</name>
<dbReference type="CDD" id="cd03677">
    <property type="entry name" value="MM_CoA_mutase_beta"/>
    <property type="match status" value="1"/>
</dbReference>
<comment type="caution">
    <text evidence="4">The sequence shown here is derived from an EMBL/GenBank/DDBJ whole genome shotgun (WGS) entry which is preliminary data.</text>
</comment>
<dbReference type="InterPro" id="IPR016176">
    <property type="entry name" value="Cbl-dep_enz_cat"/>
</dbReference>
<protein>
    <submittedName>
        <fullName evidence="4">Methylmalonyl-CoA mutase</fullName>
    </submittedName>
</protein>
<evidence type="ECO:0000313" key="5">
    <source>
        <dbReference type="Proteomes" id="UP000646749"/>
    </source>
</evidence>
<dbReference type="SUPFAM" id="SSF51703">
    <property type="entry name" value="Cobalamin (vitamin B12)-dependent enzymes"/>
    <property type="match status" value="1"/>
</dbReference>
<dbReference type="InterPro" id="IPR006099">
    <property type="entry name" value="MeMalonylCoA_mutase_a/b_cat"/>
</dbReference>
<dbReference type="RefSeq" id="WP_203869830.1">
    <property type="nucleotide sequence ID" value="NZ_BONW01000038.1"/>
</dbReference>
<evidence type="ECO:0000259" key="3">
    <source>
        <dbReference type="Pfam" id="PF01642"/>
    </source>
</evidence>
<dbReference type="Gene3D" id="3.20.20.240">
    <property type="entry name" value="Methylmalonyl-CoA mutase"/>
    <property type="match status" value="1"/>
</dbReference>
<evidence type="ECO:0000313" key="4">
    <source>
        <dbReference type="EMBL" id="GIG91444.1"/>
    </source>
</evidence>